<evidence type="ECO:0000256" key="1">
    <source>
        <dbReference type="SAM" id="MobiDB-lite"/>
    </source>
</evidence>
<dbReference type="OrthoDB" id="2971563at2"/>
<dbReference type="SMART" id="SM00849">
    <property type="entry name" value="Lactamase_B"/>
    <property type="match status" value="1"/>
</dbReference>
<dbReference type="PANTHER" id="PTHR46233">
    <property type="entry name" value="HYDROXYACYLGLUTATHIONE HYDROLASE GLOC"/>
    <property type="match status" value="1"/>
</dbReference>
<dbReference type="Gene3D" id="3.60.15.10">
    <property type="entry name" value="Ribonuclease Z/Hydroxyacylglutathione hydrolase-like"/>
    <property type="match status" value="1"/>
</dbReference>
<feature type="domain" description="Metallo-beta-lactamase" evidence="2">
    <location>
        <begin position="22"/>
        <end position="186"/>
    </location>
</feature>
<dbReference type="AlphaFoldDB" id="A0A2A9D3M2"/>
<comment type="caution">
    <text evidence="3">The sequence shown here is derived from an EMBL/GenBank/DDBJ whole genome shotgun (WGS) entry which is preliminary data.</text>
</comment>
<sequence>MTLRLDRHVSTAPAGSRRPGHETNVLVVGDAQECLVVDPGHPDEALLPLIDGRDVVAILLTHGHWDHVGGAPWLAGETGAPVLLHPADLPLWRETHAQAVPDGEASDGLRLAVGSGVLQVRHTPGHTPGSSILVATDLGLALTGDTLFRGGPGATRWEYSSFPTILESIAATILTLPPTTVLVPGHGPDTSVAAEAGALEEWRARGW</sequence>
<accession>A0A2A9D3M2</accession>
<protein>
    <submittedName>
        <fullName evidence="3">Glyoxylase-like metal-dependent hydrolase (Beta-lactamase superfamily II)</fullName>
    </submittedName>
</protein>
<keyword evidence="3" id="KW-0378">Hydrolase</keyword>
<dbReference type="CDD" id="cd06262">
    <property type="entry name" value="metallo-hydrolase-like_MBL-fold"/>
    <property type="match status" value="1"/>
</dbReference>
<dbReference type="InterPro" id="IPR036866">
    <property type="entry name" value="RibonucZ/Hydroxyglut_hydro"/>
</dbReference>
<gene>
    <name evidence="3" type="ORF">ATL40_2600</name>
</gene>
<dbReference type="Proteomes" id="UP000224915">
    <property type="component" value="Unassembled WGS sequence"/>
</dbReference>
<reference evidence="3 4" key="1">
    <citation type="submission" date="2017-10" db="EMBL/GenBank/DDBJ databases">
        <title>Sequencing the genomes of 1000 actinobacteria strains.</title>
        <authorList>
            <person name="Klenk H.-P."/>
        </authorList>
    </citation>
    <scope>NUCLEOTIDE SEQUENCE [LARGE SCALE GENOMIC DNA]</scope>
    <source>
        <strain evidence="3 4">DSM 21801</strain>
    </source>
</reference>
<feature type="region of interest" description="Disordered" evidence="1">
    <location>
        <begin position="1"/>
        <end position="22"/>
    </location>
</feature>
<dbReference type="Pfam" id="PF00753">
    <property type="entry name" value="Lactamase_B"/>
    <property type="match status" value="1"/>
</dbReference>
<dbReference type="PANTHER" id="PTHR46233:SF4">
    <property type="entry name" value="METALLO-BETA-LACTAMASE DOMAIN-CONTAINING PROTEIN"/>
    <property type="match status" value="1"/>
</dbReference>
<name>A0A2A9D3M2_9MICO</name>
<evidence type="ECO:0000313" key="4">
    <source>
        <dbReference type="Proteomes" id="UP000224915"/>
    </source>
</evidence>
<dbReference type="SUPFAM" id="SSF56281">
    <property type="entry name" value="Metallo-hydrolase/oxidoreductase"/>
    <property type="match status" value="1"/>
</dbReference>
<evidence type="ECO:0000259" key="2">
    <source>
        <dbReference type="SMART" id="SM00849"/>
    </source>
</evidence>
<evidence type="ECO:0000313" key="3">
    <source>
        <dbReference type="EMBL" id="PFG20981.1"/>
    </source>
</evidence>
<dbReference type="RefSeq" id="WP_098469881.1">
    <property type="nucleotide sequence ID" value="NZ_PDJD01000001.1"/>
</dbReference>
<dbReference type="EMBL" id="PDJD01000001">
    <property type="protein sequence ID" value="PFG20981.1"/>
    <property type="molecule type" value="Genomic_DNA"/>
</dbReference>
<organism evidence="3 4">
    <name type="scientific">Serinibacter salmoneus</name>
    <dbReference type="NCBI Taxonomy" id="556530"/>
    <lineage>
        <taxon>Bacteria</taxon>
        <taxon>Bacillati</taxon>
        <taxon>Actinomycetota</taxon>
        <taxon>Actinomycetes</taxon>
        <taxon>Micrococcales</taxon>
        <taxon>Beutenbergiaceae</taxon>
        <taxon>Serinibacter</taxon>
    </lineage>
</organism>
<dbReference type="InterPro" id="IPR051453">
    <property type="entry name" value="MBL_Glyoxalase_II"/>
</dbReference>
<dbReference type="GO" id="GO:0016787">
    <property type="term" value="F:hydrolase activity"/>
    <property type="evidence" value="ECO:0007669"/>
    <property type="project" value="UniProtKB-KW"/>
</dbReference>
<proteinExistence type="predicted"/>
<keyword evidence="4" id="KW-1185">Reference proteome</keyword>
<dbReference type="InterPro" id="IPR001279">
    <property type="entry name" value="Metallo-B-lactamas"/>
</dbReference>